<dbReference type="OrthoDB" id="9107863at2"/>
<dbReference type="RefSeq" id="WP_133059157.1">
    <property type="nucleotide sequence ID" value="NZ_CADIKG010000004.1"/>
</dbReference>
<sequence>MTVQSSIARADYRGNGATTLFPVPFYFLDNTHIKVLRTDTSTTPPTTAMLVLNSDYTATGAGVVGGGSISTTVAPTATQTLTILRNVPFTQLVHYVPNDPFPAATHEQALDQLTMELQQLNEIAGHAITFPTYEPLPPTLLPAAQRAGLMLGFDSNGNLTYIPLPASVGAGDLRNESWTAGVDYTINSSTTVTLSRGYGSKGNLGTVVMDGVAQDPATYSLISNGTQLQFNAAIPAGRVWCIGGTTLSIFAPATKSVGDSQIVDGRLLPWSDTTATYHMVHSGAGTIPVFQTDFTESLSPGAGVFVDGVVVNHTRTNGNGHRQAFTAQITSSGANTGEFLVGSCGFGFLQSGSGNVSGMNAYAQVLAAAAATAEMVGFEANTDAQRSVVRKTGIQIVDVSTSTADASVISAGLYIVKQVGGAGWQNGIQFGDDSNPTGMAPTAVDLIRLAGSTGSVPLARGIDFRAGNFSGPAIDLPPNSALAFGGGASGTIGSAGTVQSVTSTGGPVLQFGNQAVAIVDNALTAQAFSVLTTPGSQSVSVYMPGVGLRQLQVGAANSGGAGFRSVVCPN</sequence>
<protein>
    <submittedName>
        <fullName evidence="1">Uncharacterized protein</fullName>
    </submittedName>
</protein>
<evidence type="ECO:0000313" key="1">
    <source>
        <dbReference type="EMBL" id="CAB3754529.1"/>
    </source>
</evidence>
<accession>A0A6J5DK07</accession>
<proteinExistence type="predicted"/>
<dbReference type="Proteomes" id="UP000494135">
    <property type="component" value="Unassembled WGS sequence"/>
</dbReference>
<gene>
    <name evidence="1" type="ORF">LMG29660_02332</name>
</gene>
<dbReference type="EMBL" id="CADIKG010000004">
    <property type="protein sequence ID" value="CAB3754529.1"/>
    <property type="molecule type" value="Genomic_DNA"/>
</dbReference>
<dbReference type="AlphaFoldDB" id="A0A6J5DK07"/>
<name>A0A6J5DK07_9BURK</name>
<reference evidence="1 2" key="1">
    <citation type="submission" date="2020-04" db="EMBL/GenBank/DDBJ databases">
        <authorList>
            <person name="De Canck E."/>
        </authorList>
    </citation>
    <scope>NUCLEOTIDE SEQUENCE [LARGE SCALE GENOMIC DNA]</scope>
    <source>
        <strain evidence="1 2">LMG 29660</strain>
    </source>
</reference>
<evidence type="ECO:0000313" key="2">
    <source>
        <dbReference type="Proteomes" id="UP000494135"/>
    </source>
</evidence>
<organism evidence="1 2">
    <name type="scientific">Burkholderia puraquae</name>
    <dbReference type="NCBI Taxonomy" id="1904757"/>
    <lineage>
        <taxon>Bacteria</taxon>
        <taxon>Pseudomonadati</taxon>
        <taxon>Pseudomonadota</taxon>
        <taxon>Betaproteobacteria</taxon>
        <taxon>Burkholderiales</taxon>
        <taxon>Burkholderiaceae</taxon>
        <taxon>Burkholderia</taxon>
        <taxon>Burkholderia cepacia complex</taxon>
    </lineage>
</organism>